<evidence type="ECO:0000256" key="2">
    <source>
        <dbReference type="ARBA" id="ARBA00022737"/>
    </source>
</evidence>
<dbReference type="AlphaFoldDB" id="A0A9P0GDM4"/>
<proteinExistence type="predicted"/>
<keyword evidence="5" id="KW-1185">Reference proteome</keyword>
<dbReference type="Gene3D" id="3.80.10.10">
    <property type="entry name" value="Ribonuclease Inhibitor"/>
    <property type="match status" value="2"/>
</dbReference>
<dbReference type="OrthoDB" id="266138at2759"/>
<keyword evidence="3" id="KW-0732">Signal</keyword>
<dbReference type="PANTHER" id="PTHR24366">
    <property type="entry name" value="IG(IMMUNOGLOBULIN) AND LRR(LEUCINE RICH REPEAT) DOMAINS"/>
    <property type="match status" value="1"/>
</dbReference>
<feature type="chain" id="PRO_5040246978" evidence="3">
    <location>
        <begin position="23"/>
        <end position="325"/>
    </location>
</feature>
<dbReference type="PANTHER" id="PTHR24366:SF171">
    <property type="entry name" value="LEUCINE RICH REPEAT NEURONAL 4"/>
    <property type="match status" value="1"/>
</dbReference>
<dbReference type="SUPFAM" id="SSF52058">
    <property type="entry name" value="L domain-like"/>
    <property type="match status" value="1"/>
</dbReference>
<dbReference type="Proteomes" id="UP001153636">
    <property type="component" value="Chromosome 2"/>
</dbReference>
<accession>A0A9P0GDM4</accession>
<organism evidence="4 5">
    <name type="scientific">Psylliodes chrysocephalus</name>
    <dbReference type="NCBI Taxonomy" id="3402493"/>
    <lineage>
        <taxon>Eukaryota</taxon>
        <taxon>Metazoa</taxon>
        <taxon>Ecdysozoa</taxon>
        <taxon>Arthropoda</taxon>
        <taxon>Hexapoda</taxon>
        <taxon>Insecta</taxon>
        <taxon>Pterygota</taxon>
        <taxon>Neoptera</taxon>
        <taxon>Endopterygota</taxon>
        <taxon>Coleoptera</taxon>
        <taxon>Polyphaga</taxon>
        <taxon>Cucujiformia</taxon>
        <taxon>Chrysomeloidea</taxon>
        <taxon>Chrysomelidae</taxon>
        <taxon>Galerucinae</taxon>
        <taxon>Alticini</taxon>
        <taxon>Psylliodes</taxon>
    </lineage>
</organism>
<dbReference type="PROSITE" id="PS51450">
    <property type="entry name" value="LRR"/>
    <property type="match status" value="2"/>
</dbReference>
<evidence type="ECO:0000313" key="5">
    <source>
        <dbReference type="Proteomes" id="UP001153636"/>
    </source>
</evidence>
<evidence type="ECO:0000256" key="1">
    <source>
        <dbReference type="ARBA" id="ARBA00022614"/>
    </source>
</evidence>
<dbReference type="InterPro" id="IPR003591">
    <property type="entry name" value="Leu-rich_rpt_typical-subtyp"/>
</dbReference>
<name>A0A9P0GDM4_9CUCU</name>
<reference evidence="4" key="1">
    <citation type="submission" date="2022-01" db="EMBL/GenBank/DDBJ databases">
        <authorList>
            <person name="King R."/>
        </authorList>
    </citation>
    <scope>NUCLEOTIDE SEQUENCE</scope>
</reference>
<evidence type="ECO:0000313" key="4">
    <source>
        <dbReference type="EMBL" id="CAH1105965.1"/>
    </source>
</evidence>
<gene>
    <name evidence="4" type="ORF">PSYICH_LOCUS6562</name>
</gene>
<dbReference type="InterPro" id="IPR001611">
    <property type="entry name" value="Leu-rich_rpt"/>
</dbReference>
<keyword evidence="1" id="KW-0433">Leucine-rich repeat</keyword>
<dbReference type="InterPro" id="IPR032675">
    <property type="entry name" value="LRR_dom_sf"/>
</dbReference>
<protein>
    <submittedName>
        <fullName evidence="4">Uncharacterized protein</fullName>
    </submittedName>
</protein>
<feature type="signal peptide" evidence="3">
    <location>
        <begin position="1"/>
        <end position="22"/>
    </location>
</feature>
<evidence type="ECO:0000256" key="3">
    <source>
        <dbReference type="SAM" id="SignalP"/>
    </source>
</evidence>
<sequence length="325" mass="36959">MLTSNLYVFLVFFVTYIQFSHPLCNNIEALYNITARVHLTRSEKGFNYNGNLYNLDQHEVIDVTQGNVTDLCEGIVKKFPKLQVLSLINVNISKIQPNAFLDVPKLRVLSLSVNNLTEIENGCFNNIPRLEILYLSGNNIHTIGNTAFQNFHHLKKVHLDRNQLTRLEANIFSGSPNLHLLDLRFNLLTIVDKNNFPHLQPTFKGPITFLLESNQIDDVDPSTFEFNNPVKLHLQKNKLSTISNLFHGLRDYSTLNLDENLLSCLPDDVLDNIKTTNKNISIKQNPITCDCLKNIENSLGDGEELFGVGVLEYSSMFQCFGQISF</sequence>
<dbReference type="Pfam" id="PF13855">
    <property type="entry name" value="LRR_8"/>
    <property type="match status" value="1"/>
</dbReference>
<dbReference type="SMART" id="SM00369">
    <property type="entry name" value="LRR_TYP"/>
    <property type="match status" value="6"/>
</dbReference>
<dbReference type="EMBL" id="OV651814">
    <property type="protein sequence ID" value="CAH1105965.1"/>
    <property type="molecule type" value="Genomic_DNA"/>
</dbReference>
<keyword evidence="2" id="KW-0677">Repeat</keyword>